<protein>
    <recommendedName>
        <fullName evidence="2">SAM domain-containing protein</fullName>
    </recommendedName>
</protein>
<name>A0A7N0TFL5_KALFE</name>
<feature type="compositionally biased region" description="Low complexity" evidence="1">
    <location>
        <begin position="162"/>
        <end position="185"/>
    </location>
</feature>
<dbReference type="SUPFAM" id="SSF47769">
    <property type="entry name" value="SAM/Pointed domain"/>
    <property type="match status" value="1"/>
</dbReference>
<dbReference type="PANTHER" id="PTHR33915:SF1">
    <property type="entry name" value="OS04G0644100 PROTEIN"/>
    <property type="match status" value="1"/>
</dbReference>
<organism evidence="3 4">
    <name type="scientific">Kalanchoe fedtschenkoi</name>
    <name type="common">Lavender scallops</name>
    <name type="synonym">South American air plant</name>
    <dbReference type="NCBI Taxonomy" id="63787"/>
    <lineage>
        <taxon>Eukaryota</taxon>
        <taxon>Viridiplantae</taxon>
        <taxon>Streptophyta</taxon>
        <taxon>Embryophyta</taxon>
        <taxon>Tracheophyta</taxon>
        <taxon>Spermatophyta</taxon>
        <taxon>Magnoliopsida</taxon>
        <taxon>eudicotyledons</taxon>
        <taxon>Gunneridae</taxon>
        <taxon>Pentapetalae</taxon>
        <taxon>Saxifragales</taxon>
        <taxon>Crassulaceae</taxon>
        <taxon>Kalanchoe</taxon>
    </lineage>
</organism>
<dbReference type="InterPro" id="IPR013761">
    <property type="entry name" value="SAM/pointed_sf"/>
</dbReference>
<feature type="region of interest" description="Disordered" evidence="1">
    <location>
        <begin position="116"/>
        <end position="192"/>
    </location>
</feature>
<dbReference type="InterPro" id="IPR001660">
    <property type="entry name" value="SAM"/>
</dbReference>
<evidence type="ECO:0000259" key="2">
    <source>
        <dbReference type="Pfam" id="PF07647"/>
    </source>
</evidence>
<accession>A0A7N0TFL5</accession>
<dbReference type="Pfam" id="PF07647">
    <property type="entry name" value="SAM_2"/>
    <property type="match status" value="1"/>
</dbReference>
<dbReference type="PANTHER" id="PTHR33915">
    <property type="entry name" value="OSJNBA0033G05.11 PROTEIN"/>
    <property type="match status" value="1"/>
</dbReference>
<sequence>MDWFKWLSKSNLDPSLVDQYAVLFSHNELQEEDIPFFNHEFLQSMGITIAKHRLEILKLLLMPPPLLLKSNAAAAPISRVLVAVKKTKKSFSKYILNSLAKHREDQSKALAVVPVSDDTTTTANSDRHGSSTLGRGLSMLRRSSQKKMPAGRPASARTTPDPYYYSYKNQPQPQQQQYKSSAKPKLLTNGGSPMYASTPRIGSFSSSSPFRHDCLQMVDTMNGHDYNKDDDLDEGYWSAGVEETRWDAMFHNLKPT</sequence>
<dbReference type="EnsemblPlants" id="Kaladp0036s0132.1.v1.1">
    <property type="protein sequence ID" value="Kaladp0036s0132.1.v1.1.CDS.1"/>
    <property type="gene ID" value="Kaladp0036s0132.v1.1"/>
</dbReference>
<proteinExistence type="predicted"/>
<evidence type="ECO:0000313" key="4">
    <source>
        <dbReference type="Proteomes" id="UP000594263"/>
    </source>
</evidence>
<keyword evidence="4" id="KW-1185">Reference proteome</keyword>
<evidence type="ECO:0000313" key="3">
    <source>
        <dbReference type="EnsemblPlants" id="Kaladp0036s0132.1.v1.1.CDS.1"/>
    </source>
</evidence>
<dbReference type="Proteomes" id="UP000594263">
    <property type="component" value="Unplaced"/>
</dbReference>
<evidence type="ECO:0000256" key="1">
    <source>
        <dbReference type="SAM" id="MobiDB-lite"/>
    </source>
</evidence>
<dbReference type="Gene3D" id="1.10.150.50">
    <property type="entry name" value="Transcription Factor, Ets-1"/>
    <property type="match status" value="1"/>
</dbReference>
<reference evidence="3" key="1">
    <citation type="submission" date="2021-01" db="UniProtKB">
        <authorList>
            <consortium name="EnsemblPlants"/>
        </authorList>
    </citation>
    <scope>IDENTIFICATION</scope>
</reference>
<dbReference type="Gramene" id="Kaladp0036s0132.1.v1.1">
    <property type="protein sequence ID" value="Kaladp0036s0132.1.v1.1.CDS.1"/>
    <property type="gene ID" value="Kaladp0036s0132.v1.1"/>
</dbReference>
<dbReference type="AlphaFoldDB" id="A0A7N0TFL5"/>
<dbReference type="CDD" id="cd09487">
    <property type="entry name" value="SAM_superfamily"/>
    <property type="match status" value="1"/>
</dbReference>
<feature type="domain" description="SAM" evidence="2">
    <location>
        <begin position="18"/>
        <end position="58"/>
    </location>
</feature>